<evidence type="ECO:0000313" key="2">
    <source>
        <dbReference type="RefSeq" id="XP_022643314.1"/>
    </source>
</evidence>
<evidence type="ECO:0000313" key="1">
    <source>
        <dbReference type="Proteomes" id="UP000087766"/>
    </source>
</evidence>
<accession>A0A3Q0FKY8</accession>
<sequence>MECLTQKVETGGGMGFNRSRLITLGAKSIHLHRSNFHSEPTLDLENPKSSCCQITLEVLAGVREGDREEPLEETLLTVWPEGSVGPSGQ</sequence>
<dbReference type="AlphaFoldDB" id="A0A3Q0FKY8"/>
<dbReference type="RefSeq" id="XP_022643314.1">
    <property type="nucleotide sequence ID" value="XM_022787593.1"/>
</dbReference>
<gene>
    <name evidence="2" type="primary">LOC111242780</name>
</gene>
<reference evidence="2" key="2">
    <citation type="submission" date="2025-08" db="UniProtKB">
        <authorList>
            <consortium name="RefSeq"/>
        </authorList>
    </citation>
    <scope>IDENTIFICATION</scope>
    <source>
        <tissue evidence="2">Leaf</tissue>
    </source>
</reference>
<keyword evidence="1" id="KW-1185">Reference proteome</keyword>
<dbReference type="Proteomes" id="UP000087766">
    <property type="component" value="Chromosome 2"/>
</dbReference>
<name>A0A3Q0FKY8_VIGRR</name>
<proteinExistence type="predicted"/>
<protein>
    <submittedName>
        <fullName evidence="2">Uncharacterized protein LOC111242780 isoform X2</fullName>
    </submittedName>
</protein>
<organism evidence="1 2">
    <name type="scientific">Vigna radiata var. radiata</name>
    <name type="common">Mung bean</name>
    <name type="synonym">Phaseolus aureus</name>
    <dbReference type="NCBI Taxonomy" id="3916"/>
    <lineage>
        <taxon>Eukaryota</taxon>
        <taxon>Viridiplantae</taxon>
        <taxon>Streptophyta</taxon>
        <taxon>Embryophyta</taxon>
        <taxon>Tracheophyta</taxon>
        <taxon>Spermatophyta</taxon>
        <taxon>Magnoliopsida</taxon>
        <taxon>eudicotyledons</taxon>
        <taxon>Gunneridae</taxon>
        <taxon>Pentapetalae</taxon>
        <taxon>rosids</taxon>
        <taxon>fabids</taxon>
        <taxon>Fabales</taxon>
        <taxon>Fabaceae</taxon>
        <taxon>Papilionoideae</taxon>
        <taxon>50 kb inversion clade</taxon>
        <taxon>NPAAA clade</taxon>
        <taxon>indigoferoid/millettioid clade</taxon>
        <taxon>Phaseoleae</taxon>
        <taxon>Vigna</taxon>
    </lineage>
</organism>
<dbReference type="GeneID" id="111242780"/>
<reference evidence="1" key="1">
    <citation type="journal article" date="2014" name="Nat. Commun.">
        <title>Genome sequence of mungbean and insights into evolution within Vigna species.</title>
        <authorList>
            <person name="Kang Y.J."/>
            <person name="Kim S.K."/>
            <person name="Kim M.Y."/>
            <person name="Lestari P."/>
            <person name="Kim K.H."/>
            <person name="Ha B.K."/>
            <person name="Jun T.H."/>
            <person name="Hwang W.J."/>
            <person name="Lee T."/>
            <person name="Lee J."/>
            <person name="Shim S."/>
            <person name="Yoon M.Y."/>
            <person name="Jang Y.E."/>
            <person name="Han K.S."/>
            <person name="Taeprayoon P."/>
            <person name="Yoon N."/>
            <person name="Somta P."/>
            <person name="Tanya P."/>
            <person name="Kim K.S."/>
            <person name="Gwag J.G."/>
            <person name="Moon J.K."/>
            <person name="Lee Y.H."/>
            <person name="Park B.S."/>
            <person name="Bombarely A."/>
            <person name="Doyle J.J."/>
            <person name="Jackson S.A."/>
            <person name="Schafleitner R."/>
            <person name="Srinives P."/>
            <person name="Varshney R.K."/>
            <person name="Lee S.H."/>
        </authorList>
    </citation>
    <scope>NUCLEOTIDE SEQUENCE [LARGE SCALE GENOMIC DNA]</scope>
    <source>
        <strain evidence="1">cv. VC1973A</strain>
    </source>
</reference>